<dbReference type="KEGG" id="tac:Ta0925"/>
<accession>Q9HJP2</accession>
<dbReference type="InParanoid" id="Q9HJP2"/>
<proteinExistence type="predicted"/>
<name>Q9HJP2_THEAC</name>
<organism evidence="1 2">
    <name type="scientific">Thermoplasma acidophilum (strain ATCC 25905 / DSM 1728 / JCM 9062 / NBRC 15155 / AMRC-C165)</name>
    <dbReference type="NCBI Taxonomy" id="273075"/>
    <lineage>
        <taxon>Archaea</taxon>
        <taxon>Methanobacteriati</taxon>
        <taxon>Thermoplasmatota</taxon>
        <taxon>Thermoplasmata</taxon>
        <taxon>Thermoplasmatales</taxon>
        <taxon>Thermoplasmataceae</taxon>
        <taxon>Thermoplasma</taxon>
    </lineage>
</organism>
<protein>
    <submittedName>
        <fullName evidence="1">Uncharacterized protein</fullName>
    </submittedName>
</protein>
<dbReference type="HOGENOM" id="CLU_3056905_0_0_2"/>
<gene>
    <name evidence="1" type="ordered locus">Ta0925</name>
</gene>
<dbReference type="EMBL" id="AL445065">
    <property type="protein sequence ID" value="CAC12054.1"/>
    <property type="molecule type" value="Genomic_DNA"/>
</dbReference>
<dbReference type="PaxDb" id="273075-Ta0925"/>
<dbReference type="AlphaFoldDB" id="Q9HJP2"/>
<dbReference type="STRING" id="273075.gene:9572142"/>
<sequence length="56" mass="6577">MIDMTEELAQVEVSKDGDIYYAKIILPNGEVFTFENEDFEEMLEQIANDLQERFSQ</sequence>
<evidence type="ECO:0000313" key="1">
    <source>
        <dbReference type="EMBL" id="CAC12054.1"/>
    </source>
</evidence>
<keyword evidence="2" id="KW-1185">Reference proteome</keyword>
<evidence type="ECO:0000313" key="2">
    <source>
        <dbReference type="Proteomes" id="UP000001024"/>
    </source>
</evidence>
<dbReference type="Proteomes" id="UP000001024">
    <property type="component" value="Chromosome"/>
</dbReference>
<dbReference type="EnsemblBacteria" id="CAC12054">
    <property type="protein sequence ID" value="CAC12054"/>
    <property type="gene ID" value="CAC12054"/>
</dbReference>
<reference evidence="1 2" key="1">
    <citation type="journal article" date="2000" name="Nature">
        <title>The genome sequence of the thermoacidophilic scavenger Thermoplasma acidophilum.</title>
        <authorList>
            <person name="Ruepp A."/>
            <person name="Graml W."/>
            <person name="Santos-Martinez M.L."/>
            <person name="Koretke K.K."/>
            <person name="Volker C."/>
            <person name="Mewes H.W."/>
            <person name="Frishman D."/>
            <person name="Stocker S."/>
            <person name="Lupas A.N."/>
            <person name="Baumeister W."/>
        </authorList>
    </citation>
    <scope>NUCLEOTIDE SEQUENCE [LARGE SCALE GENOMIC DNA]</scope>
    <source>
        <strain evidence="2">ATCC 25905 / DSM 1728 / JCM 9062 / NBRC 15155 / AMRC-C165</strain>
    </source>
</reference>
<dbReference type="eggNOG" id="arCOG05387">
    <property type="taxonomic scope" value="Archaea"/>
</dbReference>